<evidence type="ECO:0000256" key="4">
    <source>
        <dbReference type="ARBA" id="ARBA00022432"/>
    </source>
</evidence>
<evidence type="ECO:0000256" key="1">
    <source>
        <dbReference type="ARBA" id="ARBA00004926"/>
    </source>
</evidence>
<comment type="pathway">
    <text evidence="1">Carbohydrate degradation; glycolysis; D-glyceraldehyde 3-phosphate and glycerone phosphate from D-glucose: step 2/4.</text>
</comment>
<keyword evidence="8" id="KW-0413">Isomerase</keyword>
<evidence type="ECO:0000256" key="6">
    <source>
        <dbReference type="ARBA" id="ARBA00029321"/>
    </source>
</evidence>
<comment type="similarity">
    <text evidence="2">Belongs to the archaeal-type GPI family.</text>
</comment>
<dbReference type="InterPro" id="IPR010551">
    <property type="entry name" value="G6P_isomerase_prok"/>
</dbReference>
<keyword evidence="9" id="KW-1185">Reference proteome</keyword>
<comment type="catalytic activity">
    <reaction evidence="6">
        <text>alpha-D-glucose 6-phosphate = beta-D-fructose 6-phosphate</text>
        <dbReference type="Rhea" id="RHEA:11816"/>
        <dbReference type="ChEBI" id="CHEBI:57634"/>
        <dbReference type="ChEBI" id="CHEBI:58225"/>
        <dbReference type="EC" id="5.3.1.9"/>
    </reaction>
</comment>
<dbReference type="SUPFAM" id="SSF51182">
    <property type="entry name" value="RmlC-like cupins"/>
    <property type="match status" value="1"/>
</dbReference>
<dbReference type="GO" id="GO:0005737">
    <property type="term" value="C:cytoplasm"/>
    <property type="evidence" value="ECO:0007669"/>
    <property type="project" value="InterPro"/>
</dbReference>
<organism evidence="8 9">
    <name type="scientific">Lucifera butyrica</name>
    <dbReference type="NCBI Taxonomy" id="1351585"/>
    <lineage>
        <taxon>Bacteria</taxon>
        <taxon>Bacillati</taxon>
        <taxon>Bacillota</taxon>
        <taxon>Negativicutes</taxon>
        <taxon>Veillonellales</taxon>
        <taxon>Veillonellaceae</taxon>
        <taxon>Lucifera</taxon>
    </lineage>
</organism>
<dbReference type="Proteomes" id="UP000277811">
    <property type="component" value="Unassembled WGS sequence"/>
</dbReference>
<accession>A0A498R5L7</accession>
<name>A0A498R5L7_9FIRM</name>
<dbReference type="EC" id="5.3.1.9" evidence="3"/>
<evidence type="ECO:0000256" key="5">
    <source>
        <dbReference type="ARBA" id="ARBA00023152"/>
    </source>
</evidence>
<dbReference type="EMBL" id="UPPP01000066">
    <property type="protein sequence ID" value="VBB06691.1"/>
    <property type="molecule type" value="Genomic_DNA"/>
</dbReference>
<protein>
    <recommendedName>
        <fullName evidence="3">glucose-6-phosphate isomerase</fullName>
        <ecNumber evidence="3">5.3.1.9</ecNumber>
    </recommendedName>
</protein>
<sequence>MYEKIPAGFFTAFDRQNSLLYNADDYEERKLSDLQGCFVAEEIRHQMALQENKTVYRVYKKTAPLVAGELLQAVTVLFPGTVNGEFFMTRGHYHIHPKCAEIFFCLGGRGLLLLQKGNETKWVEMKPDVIAYIPAGWGHRTVNTSLAGPLVFIAFWPAVAGQNYQRRLKEPFGKRVFQADRSYVIGDGD</sequence>
<dbReference type="GO" id="GO:0004347">
    <property type="term" value="F:glucose-6-phosphate isomerase activity"/>
    <property type="evidence" value="ECO:0007669"/>
    <property type="project" value="UniProtKB-EC"/>
</dbReference>
<dbReference type="InterPro" id="IPR011051">
    <property type="entry name" value="RmlC_Cupin_sf"/>
</dbReference>
<feature type="domain" description="Glucose-6-phosphate isomerase prokaryote" evidence="7">
    <location>
        <begin position="29"/>
        <end position="166"/>
    </location>
</feature>
<dbReference type="AlphaFoldDB" id="A0A498R5L7"/>
<reference evidence="8 9" key="1">
    <citation type="submission" date="2018-06" db="EMBL/GenBank/DDBJ databases">
        <authorList>
            <person name="Strepis N."/>
        </authorList>
    </citation>
    <scope>NUCLEOTIDE SEQUENCE [LARGE SCALE GENOMIC DNA]</scope>
    <source>
        <strain evidence="8">LUCI</strain>
    </source>
</reference>
<dbReference type="GO" id="GO:0006094">
    <property type="term" value="P:gluconeogenesis"/>
    <property type="evidence" value="ECO:0007669"/>
    <property type="project" value="UniProtKB-KW"/>
</dbReference>
<keyword evidence="4" id="KW-0312">Gluconeogenesis</keyword>
<dbReference type="GO" id="GO:0006096">
    <property type="term" value="P:glycolytic process"/>
    <property type="evidence" value="ECO:0007669"/>
    <property type="project" value="UniProtKB-UniPathway"/>
</dbReference>
<gene>
    <name evidence="8" type="ORF">LUCI_1927</name>
</gene>
<dbReference type="Gene3D" id="2.60.120.10">
    <property type="entry name" value="Jelly Rolls"/>
    <property type="match status" value="1"/>
</dbReference>
<dbReference type="Pfam" id="PF06560">
    <property type="entry name" value="GPI"/>
    <property type="match status" value="1"/>
</dbReference>
<evidence type="ECO:0000256" key="2">
    <source>
        <dbReference type="ARBA" id="ARBA00006542"/>
    </source>
</evidence>
<evidence type="ECO:0000313" key="9">
    <source>
        <dbReference type="Proteomes" id="UP000277811"/>
    </source>
</evidence>
<evidence type="ECO:0000256" key="3">
    <source>
        <dbReference type="ARBA" id="ARBA00011952"/>
    </source>
</evidence>
<evidence type="ECO:0000313" key="8">
    <source>
        <dbReference type="EMBL" id="VBB06691.1"/>
    </source>
</evidence>
<evidence type="ECO:0000259" key="7">
    <source>
        <dbReference type="Pfam" id="PF06560"/>
    </source>
</evidence>
<proteinExistence type="inferred from homology"/>
<keyword evidence="5" id="KW-0324">Glycolysis</keyword>
<dbReference type="UniPathway" id="UPA00109">
    <property type="reaction ID" value="UER00181"/>
</dbReference>
<dbReference type="InterPro" id="IPR014710">
    <property type="entry name" value="RmlC-like_jellyroll"/>
</dbReference>